<proteinExistence type="predicted"/>
<dbReference type="Proteomes" id="UP000681720">
    <property type="component" value="Unassembled WGS sequence"/>
</dbReference>
<dbReference type="Proteomes" id="UP000681967">
    <property type="component" value="Unassembled WGS sequence"/>
</dbReference>
<evidence type="ECO:0000313" key="3">
    <source>
        <dbReference type="Proteomes" id="UP000681967"/>
    </source>
</evidence>
<evidence type="ECO:0000313" key="1">
    <source>
        <dbReference type="EMBL" id="CAF5143251.1"/>
    </source>
</evidence>
<reference evidence="1" key="1">
    <citation type="submission" date="2021-02" db="EMBL/GenBank/DDBJ databases">
        <authorList>
            <person name="Nowell W R."/>
        </authorList>
    </citation>
    <scope>NUCLEOTIDE SEQUENCE</scope>
</reference>
<dbReference type="EMBL" id="CAJOBJ010356549">
    <property type="protein sequence ID" value="CAF5214879.1"/>
    <property type="molecule type" value="Genomic_DNA"/>
</dbReference>
<dbReference type="AlphaFoldDB" id="A0A8S3FYT3"/>
<feature type="non-terminal residue" evidence="1">
    <location>
        <position position="1"/>
    </location>
</feature>
<gene>
    <name evidence="1" type="ORF">BYL167_LOCUS70626</name>
    <name evidence="2" type="ORF">GIL414_LOCUS81108</name>
</gene>
<evidence type="ECO:0000313" key="2">
    <source>
        <dbReference type="EMBL" id="CAF5214879.1"/>
    </source>
</evidence>
<comment type="caution">
    <text evidence="1">The sequence shown here is derived from an EMBL/GenBank/DDBJ whole genome shotgun (WGS) entry which is preliminary data.</text>
</comment>
<sequence length="125" mass="14006">MKRDVSIGVSMGTTSDKHYRDVGTHVNFDFKPEIRQRDVAIMFVPEPIQKHDQSSNTNIVQTREFGAFANTIEPPKPPPKPSMRPAATDTRNLIIQKDTACGADETKRGCDMSTDTSCLRILNDR</sequence>
<accession>A0A8S3FYT3</accession>
<dbReference type="EMBL" id="CAJOBH010253235">
    <property type="protein sequence ID" value="CAF5143251.1"/>
    <property type="molecule type" value="Genomic_DNA"/>
</dbReference>
<organism evidence="1 3">
    <name type="scientific">Rotaria magnacalcarata</name>
    <dbReference type="NCBI Taxonomy" id="392030"/>
    <lineage>
        <taxon>Eukaryota</taxon>
        <taxon>Metazoa</taxon>
        <taxon>Spiralia</taxon>
        <taxon>Gnathifera</taxon>
        <taxon>Rotifera</taxon>
        <taxon>Eurotatoria</taxon>
        <taxon>Bdelloidea</taxon>
        <taxon>Philodinida</taxon>
        <taxon>Philodinidae</taxon>
        <taxon>Rotaria</taxon>
    </lineage>
</organism>
<name>A0A8S3FYT3_9BILA</name>
<protein>
    <submittedName>
        <fullName evidence="1">Uncharacterized protein</fullName>
    </submittedName>
</protein>